<evidence type="ECO:0000313" key="3">
    <source>
        <dbReference type="EMBL" id="CAJ1936547.1"/>
    </source>
</evidence>
<organism evidence="3 4">
    <name type="scientific">Cylindrotheca closterium</name>
    <dbReference type="NCBI Taxonomy" id="2856"/>
    <lineage>
        <taxon>Eukaryota</taxon>
        <taxon>Sar</taxon>
        <taxon>Stramenopiles</taxon>
        <taxon>Ochrophyta</taxon>
        <taxon>Bacillariophyta</taxon>
        <taxon>Bacillariophyceae</taxon>
        <taxon>Bacillariophycidae</taxon>
        <taxon>Bacillariales</taxon>
        <taxon>Bacillariaceae</taxon>
        <taxon>Cylindrotheca</taxon>
    </lineage>
</organism>
<keyword evidence="2" id="KW-0812">Transmembrane</keyword>
<comment type="subcellular location">
    <subcellularLocation>
        <location evidence="1">Cell envelope</location>
    </subcellularLocation>
</comment>
<evidence type="ECO:0000256" key="1">
    <source>
        <dbReference type="ARBA" id="ARBA00004196"/>
    </source>
</evidence>
<dbReference type="Proteomes" id="UP001295423">
    <property type="component" value="Unassembled WGS sequence"/>
</dbReference>
<reference evidence="3" key="1">
    <citation type="submission" date="2023-08" db="EMBL/GenBank/DDBJ databases">
        <authorList>
            <person name="Audoor S."/>
            <person name="Bilcke G."/>
        </authorList>
    </citation>
    <scope>NUCLEOTIDE SEQUENCE</scope>
</reference>
<dbReference type="SUPFAM" id="SSF52058">
    <property type="entry name" value="L domain-like"/>
    <property type="match status" value="1"/>
</dbReference>
<comment type="caution">
    <text evidence="3">The sequence shown here is derived from an EMBL/GenBank/DDBJ whole genome shotgun (WGS) entry which is preliminary data.</text>
</comment>
<proteinExistence type="predicted"/>
<keyword evidence="2" id="KW-0472">Membrane</keyword>
<dbReference type="PANTHER" id="PTHR48059:SF30">
    <property type="entry name" value="OS06G0587000 PROTEIN"/>
    <property type="match status" value="1"/>
</dbReference>
<evidence type="ECO:0008006" key="5">
    <source>
        <dbReference type="Google" id="ProtNLM"/>
    </source>
</evidence>
<dbReference type="AlphaFoldDB" id="A0AAD2CK59"/>
<dbReference type="InterPro" id="IPR032675">
    <property type="entry name" value="LRR_dom_sf"/>
</dbReference>
<feature type="transmembrane region" description="Helical" evidence="2">
    <location>
        <begin position="51"/>
        <end position="71"/>
    </location>
</feature>
<dbReference type="EMBL" id="CAKOGP040000557">
    <property type="protein sequence ID" value="CAJ1936547.1"/>
    <property type="molecule type" value="Genomic_DNA"/>
</dbReference>
<evidence type="ECO:0000313" key="4">
    <source>
        <dbReference type="Proteomes" id="UP001295423"/>
    </source>
</evidence>
<dbReference type="InterPro" id="IPR051848">
    <property type="entry name" value="PGIP"/>
</dbReference>
<dbReference type="Gene3D" id="3.80.10.10">
    <property type="entry name" value="Ribonuclease Inhibitor"/>
    <property type="match status" value="1"/>
</dbReference>
<keyword evidence="4" id="KW-1185">Reference proteome</keyword>
<evidence type="ECO:0000256" key="2">
    <source>
        <dbReference type="SAM" id="Phobius"/>
    </source>
</evidence>
<name>A0AAD2CK59_9STRA</name>
<accession>A0AAD2CK59</accession>
<sequence length="425" mass="46816">MSKHQKTNLVTLRRRLILLIPKLGLESYEARVKEKKEELRIVNLRKKKKQLMIGGAVDLIFILLIIIIVLISTDCDGTRASGKSVGIGAASRSNMDRNNYKSHLVSAMKGETSMFDNLGRDTAHVRALNCLKKDHAAQAFVNSEELDLLLEQYVLTLFVFMSSAHEWFDFLLPKHDSYCGDLGIECNEDGRVTGLSIDSFDYTGAKAKIPTEIGFLTKLEYFKSVDFKGLIGTIPTEVGLLSALTLFTVGMAGFTGTIPTEIGQLREMSTFFLHELPHISGTVPTELGRLDKAWAISMSNMNLSGSIPSEIGKLTSVSWFRFENMDLSGSIPTEVGRMTELTSLKLSGLGLSGTIPSEIETLGLYTLNLDQNALTGSVPSLFQSDDGCRFNPPWSDSYDYRSCYCDLSHNSFSNNANGISVGCKV</sequence>
<keyword evidence="2" id="KW-1133">Transmembrane helix</keyword>
<dbReference type="PANTHER" id="PTHR48059">
    <property type="entry name" value="POLYGALACTURONASE INHIBITOR 1"/>
    <property type="match status" value="1"/>
</dbReference>
<protein>
    <recommendedName>
        <fullName evidence="5">Leucine-rich repeat-containing N-terminal plant-type domain-containing protein</fullName>
    </recommendedName>
</protein>
<gene>
    <name evidence="3" type="ORF">CYCCA115_LOCUS5246</name>
</gene>